<sequence length="80" mass="9127">LSFSDRFDPFRILSRESRSVVDVTLVDYGSKDYEPQIHSPTLELNSNNKSFSTSTQSSNTSKVTRPRYIADELGIREKVL</sequence>
<feature type="compositionally biased region" description="Low complexity" evidence="1">
    <location>
        <begin position="45"/>
        <end position="63"/>
    </location>
</feature>
<accession>A0A8S3D432</accession>
<dbReference type="Proteomes" id="UP000681720">
    <property type="component" value="Unassembled WGS sequence"/>
</dbReference>
<dbReference type="EMBL" id="CAJOBJ010119966">
    <property type="protein sequence ID" value="CAF4671399.1"/>
    <property type="molecule type" value="Genomic_DNA"/>
</dbReference>
<name>A0A8S3D432_9BILA</name>
<proteinExistence type="predicted"/>
<dbReference type="AlphaFoldDB" id="A0A8S3D432"/>
<gene>
    <name evidence="2" type="ORF">GIL414_LOCUS41903</name>
    <name evidence="3" type="ORF">GIL414_LOCUS55959</name>
</gene>
<feature type="region of interest" description="Disordered" evidence="1">
    <location>
        <begin position="37"/>
        <end position="65"/>
    </location>
</feature>
<feature type="non-terminal residue" evidence="3">
    <location>
        <position position="1"/>
    </location>
</feature>
<dbReference type="EMBL" id="CAJOBJ010199799">
    <property type="protein sequence ID" value="CAF4979810.1"/>
    <property type="molecule type" value="Genomic_DNA"/>
</dbReference>
<protein>
    <submittedName>
        <fullName evidence="3">Uncharacterized protein</fullName>
    </submittedName>
</protein>
<evidence type="ECO:0000313" key="4">
    <source>
        <dbReference type="Proteomes" id="UP000681720"/>
    </source>
</evidence>
<evidence type="ECO:0000313" key="2">
    <source>
        <dbReference type="EMBL" id="CAF4671399.1"/>
    </source>
</evidence>
<evidence type="ECO:0000313" key="3">
    <source>
        <dbReference type="EMBL" id="CAF4979810.1"/>
    </source>
</evidence>
<reference evidence="3" key="1">
    <citation type="submission" date="2021-02" db="EMBL/GenBank/DDBJ databases">
        <authorList>
            <person name="Nowell W R."/>
        </authorList>
    </citation>
    <scope>NUCLEOTIDE SEQUENCE</scope>
</reference>
<evidence type="ECO:0000256" key="1">
    <source>
        <dbReference type="SAM" id="MobiDB-lite"/>
    </source>
</evidence>
<comment type="caution">
    <text evidence="3">The sequence shown here is derived from an EMBL/GenBank/DDBJ whole genome shotgun (WGS) entry which is preliminary data.</text>
</comment>
<feature type="non-terminal residue" evidence="3">
    <location>
        <position position="80"/>
    </location>
</feature>
<organism evidence="3 4">
    <name type="scientific">Rotaria magnacalcarata</name>
    <dbReference type="NCBI Taxonomy" id="392030"/>
    <lineage>
        <taxon>Eukaryota</taxon>
        <taxon>Metazoa</taxon>
        <taxon>Spiralia</taxon>
        <taxon>Gnathifera</taxon>
        <taxon>Rotifera</taxon>
        <taxon>Eurotatoria</taxon>
        <taxon>Bdelloidea</taxon>
        <taxon>Philodinida</taxon>
        <taxon>Philodinidae</taxon>
        <taxon>Rotaria</taxon>
    </lineage>
</organism>